<organism evidence="5 6">
    <name type="scientific">Chitinophaga niastensis</name>
    <dbReference type="NCBI Taxonomy" id="536980"/>
    <lineage>
        <taxon>Bacteria</taxon>
        <taxon>Pseudomonadati</taxon>
        <taxon>Bacteroidota</taxon>
        <taxon>Chitinophagia</taxon>
        <taxon>Chitinophagales</taxon>
        <taxon>Chitinophagaceae</taxon>
        <taxon>Chitinophaga</taxon>
    </lineage>
</organism>
<dbReference type="GO" id="GO:0003677">
    <property type="term" value="F:DNA binding"/>
    <property type="evidence" value="ECO:0007669"/>
    <property type="project" value="UniProtKB-KW"/>
</dbReference>
<evidence type="ECO:0000256" key="2">
    <source>
        <dbReference type="ARBA" id="ARBA00023125"/>
    </source>
</evidence>
<evidence type="ECO:0000256" key="3">
    <source>
        <dbReference type="ARBA" id="ARBA00023163"/>
    </source>
</evidence>
<dbReference type="PROSITE" id="PS51118">
    <property type="entry name" value="HTH_HXLR"/>
    <property type="match status" value="1"/>
</dbReference>
<keyword evidence="6" id="KW-1185">Reference proteome</keyword>
<dbReference type="OrthoDB" id="9791143at2"/>
<dbReference type="Proteomes" id="UP000240971">
    <property type="component" value="Unassembled WGS sequence"/>
</dbReference>
<dbReference type="AlphaFoldDB" id="A0A2P8HDP3"/>
<comment type="caution">
    <text evidence="5">The sequence shown here is derived from an EMBL/GenBank/DDBJ whole genome shotgun (WGS) entry which is preliminary data.</text>
</comment>
<dbReference type="RefSeq" id="WP_106530607.1">
    <property type="nucleotide sequence ID" value="NZ_PYAW01000006.1"/>
</dbReference>
<dbReference type="EMBL" id="PYAW01000006">
    <property type="protein sequence ID" value="PSL44327.1"/>
    <property type="molecule type" value="Genomic_DNA"/>
</dbReference>
<dbReference type="PANTHER" id="PTHR33204:SF37">
    <property type="entry name" value="HTH-TYPE TRANSCRIPTIONAL REGULATOR YODB"/>
    <property type="match status" value="1"/>
</dbReference>
<keyword evidence="2" id="KW-0238">DNA-binding</keyword>
<evidence type="ECO:0000313" key="5">
    <source>
        <dbReference type="EMBL" id="PSL44327.1"/>
    </source>
</evidence>
<gene>
    <name evidence="5" type="ORF">CLV51_106193</name>
</gene>
<proteinExistence type="predicted"/>
<name>A0A2P8HDP3_CHINA</name>
<evidence type="ECO:0000259" key="4">
    <source>
        <dbReference type="PROSITE" id="PS51118"/>
    </source>
</evidence>
<sequence>MEKHRSFCPVNLTLEVFGDKWSLIIIRDIMFEGKRYFRELLQSEEKIASNILTDRLVMLEREGIISKADDPGHKQKYIYSLTEKGIDLLPIMVEIGAWSIKHRPVDLKKHKHAVDLVKGGKELQKEIRKDLVKQHIK</sequence>
<dbReference type="Gene3D" id="1.10.10.10">
    <property type="entry name" value="Winged helix-like DNA-binding domain superfamily/Winged helix DNA-binding domain"/>
    <property type="match status" value="1"/>
</dbReference>
<reference evidence="5 6" key="1">
    <citation type="submission" date="2018-03" db="EMBL/GenBank/DDBJ databases">
        <title>Genomic Encyclopedia of Archaeal and Bacterial Type Strains, Phase II (KMG-II): from individual species to whole genera.</title>
        <authorList>
            <person name="Goeker M."/>
        </authorList>
    </citation>
    <scope>NUCLEOTIDE SEQUENCE [LARGE SCALE GENOMIC DNA]</scope>
    <source>
        <strain evidence="5 6">DSM 24859</strain>
    </source>
</reference>
<dbReference type="InterPro" id="IPR036390">
    <property type="entry name" value="WH_DNA-bd_sf"/>
</dbReference>
<evidence type="ECO:0000313" key="6">
    <source>
        <dbReference type="Proteomes" id="UP000240971"/>
    </source>
</evidence>
<keyword evidence="1" id="KW-0805">Transcription regulation</keyword>
<dbReference type="InterPro" id="IPR002577">
    <property type="entry name" value="HTH_HxlR"/>
</dbReference>
<accession>A0A2P8HDP3</accession>
<dbReference type="PANTHER" id="PTHR33204">
    <property type="entry name" value="TRANSCRIPTIONAL REGULATOR, MARR FAMILY"/>
    <property type="match status" value="1"/>
</dbReference>
<feature type="domain" description="HTH hxlR-type" evidence="4">
    <location>
        <begin position="8"/>
        <end position="107"/>
    </location>
</feature>
<evidence type="ECO:0000256" key="1">
    <source>
        <dbReference type="ARBA" id="ARBA00023015"/>
    </source>
</evidence>
<keyword evidence="3" id="KW-0804">Transcription</keyword>
<protein>
    <submittedName>
        <fullName evidence="5">HxlR family transcriptional regulator</fullName>
    </submittedName>
</protein>
<dbReference type="Pfam" id="PF01638">
    <property type="entry name" value="HxlR"/>
    <property type="match status" value="1"/>
</dbReference>
<dbReference type="SUPFAM" id="SSF46785">
    <property type="entry name" value="Winged helix' DNA-binding domain"/>
    <property type="match status" value="1"/>
</dbReference>
<dbReference type="InterPro" id="IPR036388">
    <property type="entry name" value="WH-like_DNA-bd_sf"/>
</dbReference>